<accession>A0A382WXQ3</accession>
<dbReference type="Gene3D" id="2.30.40.10">
    <property type="entry name" value="Urease, subunit C, domain 1"/>
    <property type="match status" value="1"/>
</dbReference>
<dbReference type="AlphaFoldDB" id="A0A382WXQ3"/>
<dbReference type="EMBL" id="UINC01163201">
    <property type="protein sequence ID" value="SVD63379.1"/>
    <property type="molecule type" value="Genomic_DNA"/>
</dbReference>
<evidence type="ECO:0000313" key="2">
    <source>
        <dbReference type="EMBL" id="SVD63379.1"/>
    </source>
</evidence>
<dbReference type="GO" id="GO:0016810">
    <property type="term" value="F:hydrolase activity, acting on carbon-nitrogen (but not peptide) bonds"/>
    <property type="evidence" value="ECO:0007669"/>
    <property type="project" value="InterPro"/>
</dbReference>
<dbReference type="SUPFAM" id="SSF51338">
    <property type="entry name" value="Composite domain of metallo-dependent hydrolases"/>
    <property type="match status" value="1"/>
</dbReference>
<dbReference type="InterPro" id="IPR013108">
    <property type="entry name" value="Amidohydro_3"/>
</dbReference>
<dbReference type="PANTHER" id="PTHR11647:SF1">
    <property type="entry name" value="COLLAPSIN RESPONSE MEDIATOR PROTEIN"/>
    <property type="match status" value="1"/>
</dbReference>
<name>A0A382WXQ3_9ZZZZ</name>
<dbReference type="InterPro" id="IPR050378">
    <property type="entry name" value="Metallo-dep_Hydrolases_sf"/>
</dbReference>
<dbReference type="InterPro" id="IPR011059">
    <property type="entry name" value="Metal-dep_hydrolase_composite"/>
</dbReference>
<gene>
    <name evidence="2" type="ORF">METZ01_LOCUS416233</name>
</gene>
<dbReference type="PANTHER" id="PTHR11647">
    <property type="entry name" value="HYDRANTOINASE/DIHYDROPYRIMIDINASE FAMILY MEMBER"/>
    <property type="match status" value="1"/>
</dbReference>
<organism evidence="2">
    <name type="scientific">marine metagenome</name>
    <dbReference type="NCBI Taxonomy" id="408172"/>
    <lineage>
        <taxon>unclassified sequences</taxon>
        <taxon>metagenomes</taxon>
        <taxon>ecological metagenomes</taxon>
    </lineage>
</organism>
<proteinExistence type="predicted"/>
<evidence type="ECO:0000259" key="1">
    <source>
        <dbReference type="Pfam" id="PF07969"/>
    </source>
</evidence>
<feature type="domain" description="Amidohydrolase 3" evidence="1">
    <location>
        <begin position="45"/>
        <end position="91"/>
    </location>
</feature>
<dbReference type="Pfam" id="PF07969">
    <property type="entry name" value="Amidohydro_3"/>
    <property type="match status" value="1"/>
</dbReference>
<feature type="non-terminal residue" evidence="2">
    <location>
        <position position="135"/>
    </location>
</feature>
<sequence>MFDLAINNGKVFSGADSSSEYMNLGITDNKIAFLGKEKIEAKKHLDATGYLVTPGFIDLHCHSDLSFLIDPDADSKLTQGVTFELVGNCGMSFCAPLTKTTRSQLQDRMNRMGTNIEVDWFDFKGWLKKIENNVP</sequence>
<reference evidence="2" key="1">
    <citation type="submission" date="2018-05" db="EMBL/GenBank/DDBJ databases">
        <authorList>
            <person name="Lanie J.A."/>
            <person name="Ng W.-L."/>
            <person name="Kazmierczak K.M."/>
            <person name="Andrzejewski T.M."/>
            <person name="Davidsen T.M."/>
            <person name="Wayne K.J."/>
            <person name="Tettelin H."/>
            <person name="Glass J.I."/>
            <person name="Rusch D."/>
            <person name="Podicherti R."/>
            <person name="Tsui H.-C.T."/>
            <person name="Winkler M.E."/>
        </authorList>
    </citation>
    <scope>NUCLEOTIDE SEQUENCE</scope>
</reference>
<protein>
    <recommendedName>
        <fullName evidence="1">Amidohydrolase 3 domain-containing protein</fullName>
    </recommendedName>
</protein>
<dbReference type="Gene3D" id="3.20.20.140">
    <property type="entry name" value="Metal-dependent hydrolases"/>
    <property type="match status" value="1"/>
</dbReference>